<protein>
    <submittedName>
        <fullName evidence="5">Winged helix-turn-helix domain-containing protein</fullName>
    </submittedName>
</protein>
<organism evidence="5 6">
    <name type="scientific">Tenggerimyces flavus</name>
    <dbReference type="NCBI Taxonomy" id="1708749"/>
    <lineage>
        <taxon>Bacteria</taxon>
        <taxon>Bacillati</taxon>
        <taxon>Actinomycetota</taxon>
        <taxon>Actinomycetes</taxon>
        <taxon>Propionibacteriales</taxon>
        <taxon>Nocardioidaceae</taxon>
        <taxon>Tenggerimyces</taxon>
    </lineage>
</organism>
<dbReference type="CDD" id="cd07377">
    <property type="entry name" value="WHTH_GntR"/>
    <property type="match status" value="1"/>
</dbReference>
<evidence type="ECO:0000313" key="6">
    <source>
        <dbReference type="Proteomes" id="UP001595699"/>
    </source>
</evidence>
<keyword evidence="2" id="KW-0238">DNA-binding</keyword>
<comment type="caution">
    <text evidence="5">The sequence shown here is derived from an EMBL/GenBank/DDBJ whole genome shotgun (WGS) entry which is preliminary data.</text>
</comment>
<evidence type="ECO:0000256" key="1">
    <source>
        <dbReference type="ARBA" id="ARBA00023015"/>
    </source>
</evidence>
<dbReference type="Proteomes" id="UP001595699">
    <property type="component" value="Unassembled WGS sequence"/>
</dbReference>
<dbReference type="InterPro" id="IPR000524">
    <property type="entry name" value="Tscrpt_reg_HTH_GntR"/>
</dbReference>
<keyword evidence="3" id="KW-0804">Transcription</keyword>
<accession>A0ABV7Y4I6</accession>
<dbReference type="InterPro" id="IPR036388">
    <property type="entry name" value="WH-like_DNA-bd_sf"/>
</dbReference>
<dbReference type="RefSeq" id="WP_205120180.1">
    <property type="nucleotide sequence ID" value="NZ_JAFBCM010000001.1"/>
</dbReference>
<dbReference type="Gene3D" id="1.10.10.10">
    <property type="entry name" value="Winged helix-like DNA-binding domain superfamily/Winged helix DNA-binding domain"/>
    <property type="match status" value="1"/>
</dbReference>
<evidence type="ECO:0000259" key="4">
    <source>
        <dbReference type="PROSITE" id="PS50949"/>
    </source>
</evidence>
<dbReference type="PANTHER" id="PTHR44846:SF17">
    <property type="entry name" value="GNTR-FAMILY TRANSCRIPTIONAL REGULATOR"/>
    <property type="match status" value="1"/>
</dbReference>
<name>A0ABV7Y4I6_9ACTN</name>
<reference evidence="6" key="1">
    <citation type="journal article" date="2019" name="Int. J. Syst. Evol. Microbiol.">
        <title>The Global Catalogue of Microorganisms (GCM) 10K type strain sequencing project: providing services to taxonomists for standard genome sequencing and annotation.</title>
        <authorList>
            <consortium name="The Broad Institute Genomics Platform"/>
            <consortium name="The Broad Institute Genome Sequencing Center for Infectious Disease"/>
            <person name="Wu L."/>
            <person name="Ma J."/>
        </authorList>
    </citation>
    <scope>NUCLEOTIDE SEQUENCE [LARGE SCALE GENOMIC DNA]</scope>
    <source>
        <strain evidence="6">CGMCC 4.7241</strain>
    </source>
</reference>
<feature type="domain" description="HTH gntR-type" evidence="4">
    <location>
        <begin position="17"/>
        <end position="85"/>
    </location>
</feature>
<dbReference type="InterPro" id="IPR050679">
    <property type="entry name" value="Bact_HTH_transcr_reg"/>
</dbReference>
<proteinExistence type="predicted"/>
<dbReference type="InterPro" id="IPR036390">
    <property type="entry name" value="WH_DNA-bd_sf"/>
</dbReference>
<dbReference type="SMART" id="SM00345">
    <property type="entry name" value="HTH_GNTR"/>
    <property type="match status" value="1"/>
</dbReference>
<evidence type="ECO:0000256" key="3">
    <source>
        <dbReference type="ARBA" id="ARBA00023163"/>
    </source>
</evidence>
<gene>
    <name evidence="5" type="ORF">ACFOUW_04025</name>
</gene>
<dbReference type="PRINTS" id="PR00035">
    <property type="entry name" value="HTHGNTR"/>
</dbReference>
<evidence type="ECO:0000256" key="2">
    <source>
        <dbReference type="ARBA" id="ARBA00023125"/>
    </source>
</evidence>
<evidence type="ECO:0000313" key="5">
    <source>
        <dbReference type="EMBL" id="MFC3759992.1"/>
    </source>
</evidence>
<dbReference type="EMBL" id="JBHRZH010000004">
    <property type="protein sequence ID" value="MFC3759992.1"/>
    <property type="molecule type" value="Genomic_DNA"/>
</dbReference>
<dbReference type="Pfam" id="PF00392">
    <property type="entry name" value="GntR"/>
    <property type="match status" value="1"/>
</dbReference>
<dbReference type="PANTHER" id="PTHR44846">
    <property type="entry name" value="MANNOSYL-D-GLYCERATE TRANSPORT/METABOLISM SYSTEM REPRESSOR MNGR-RELATED"/>
    <property type="match status" value="1"/>
</dbReference>
<dbReference type="PROSITE" id="PS50949">
    <property type="entry name" value="HTH_GNTR"/>
    <property type="match status" value="1"/>
</dbReference>
<dbReference type="SUPFAM" id="SSF46785">
    <property type="entry name" value="Winged helix' DNA-binding domain"/>
    <property type="match status" value="1"/>
</dbReference>
<keyword evidence="1" id="KW-0805">Transcription regulation</keyword>
<keyword evidence="6" id="KW-1185">Reference proteome</keyword>
<sequence length="275" mass="30742">MAIGAEDLFDLDPDDPRTPSQQIANSLRAAILLDRLQAGDRLPSQHALCERFGVARETVKSALRILDRDGLIVSRQGSGVFVKTRREPSHDLEEFLRSAFDRPHVTIDYAGWRAETLSNVLPRALDVLRSGQASVRSFRLRLLLVDPSAPVGLPRPVDPTDSMRSVRPGLLRLHRRSLERLDKSLASLAGLVRETSMEVRLHTLGPTFKSYLLNDERVLFGFYPVAPHSMDAGGRSVELHHPSGWDMNLFGPDEPFTRQTTAWFDSVWSTIATDA</sequence>